<organism evidence="1 2">
    <name type="scientific">Trichogramma brassicae</name>
    <dbReference type="NCBI Taxonomy" id="86971"/>
    <lineage>
        <taxon>Eukaryota</taxon>
        <taxon>Metazoa</taxon>
        <taxon>Ecdysozoa</taxon>
        <taxon>Arthropoda</taxon>
        <taxon>Hexapoda</taxon>
        <taxon>Insecta</taxon>
        <taxon>Pterygota</taxon>
        <taxon>Neoptera</taxon>
        <taxon>Endopterygota</taxon>
        <taxon>Hymenoptera</taxon>
        <taxon>Apocrita</taxon>
        <taxon>Proctotrupomorpha</taxon>
        <taxon>Chalcidoidea</taxon>
        <taxon>Trichogrammatidae</taxon>
        <taxon>Trichogramma</taxon>
    </lineage>
</organism>
<protein>
    <submittedName>
        <fullName evidence="1">Uncharacterized protein</fullName>
    </submittedName>
</protein>
<dbReference type="AlphaFoldDB" id="A0A6H5J2R4"/>
<gene>
    <name evidence="1" type="ORF">TBRA_LOCUS15240</name>
</gene>
<name>A0A6H5J2R4_9HYME</name>
<evidence type="ECO:0000313" key="1">
    <source>
        <dbReference type="EMBL" id="CAB0043652.1"/>
    </source>
</evidence>
<evidence type="ECO:0000313" key="2">
    <source>
        <dbReference type="Proteomes" id="UP000479190"/>
    </source>
</evidence>
<dbReference type="EMBL" id="CADCXV010001338">
    <property type="protein sequence ID" value="CAB0043652.1"/>
    <property type="molecule type" value="Genomic_DNA"/>
</dbReference>
<sequence>MATPIREVPRRRSARQALAMIPDTTITNSSPLVFDHKLMRTRLCQTNEVLLFS</sequence>
<accession>A0A6H5J2R4</accession>
<reference evidence="1 2" key="1">
    <citation type="submission" date="2020-02" db="EMBL/GenBank/DDBJ databases">
        <authorList>
            <person name="Ferguson B K."/>
        </authorList>
    </citation>
    <scope>NUCLEOTIDE SEQUENCE [LARGE SCALE GENOMIC DNA]</scope>
</reference>
<keyword evidence="2" id="KW-1185">Reference proteome</keyword>
<dbReference type="Proteomes" id="UP000479190">
    <property type="component" value="Unassembled WGS sequence"/>
</dbReference>
<proteinExistence type="predicted"/>